<dbReference type="GO" id="GO:0016491">
    <property type="term" value="F:oxidoreductase activity"/>
    <property type="evidence" value="ECO:0007669"/>
    <property type="project" value="TreeGrafter"/>
</dbReference>
<protein>
    <recommendedName>
        <fullName evidence="2">HEAT repeat domain-containing protein</fullName>
    </recommendedName>
</protein>
<dbReference type="InterPro" id="IPR016024">
    <property type="entry name" value="ARM-type_fold"/>
</dbReference>
<dbReference type="AlphaFoldDB" id="X1AGY6"/>
<accession>X1AGY6</accession>
<proteinExistence type="predicted"/>
<dbReference type="SUPFAM" id="SSF48371">
    <property type="entry name" value="ARM repeat"/>
    <property type="match status" value="1"/>
</dbReference>
<evidence type="ECO:0008006" key="2">
    <source>
        <dbReference type="Google" id="ProtNLM"/>
    </source>
</evidence>
<organism evidence="1">
    <name type="scientific">marine sediment metagenome</name>
    <dbReference type="NCBI Taxonomy" id="412755"/>
    <lineage>
        <taxon>unclassified sequences</taxon>
        <taxon>metagenomes</taxon>
        <taxon>ecological metagenomes</taxon>
    </lineage>
</organism>
<evidence type="ECO:0000313" key="1">
    <source>
        <dbReference type="EMBL" id="GAG68977.1"/>
    </source>
</evidence>
<reference evidence="1" key="1">
    <citation type="journal article" date="2014" name="Front. Microbiol.">
        <title>High frequency of phylogenetically diverse reductive dehalogenase-homologous genes in deep subseafloor sedimentary metagenomes.</title>
        <authorList>
            <person name="Kawai M."/>
            <person name="Futagami T."/>
            <person name="Toyoda A."/>
            <person name="Takaki Y."/>
            <person name="Nishi S."/>
            <person name="Hori S."/>
            <person name="Arai W."/>
            <person name="Tsubouchi T."/>
            <person name="Morono Y."/>
            <person name="Uchiyama I."/>
            <person name="Ito T."/>
            <person name="Fujiyama A."/>
            <person name="Inagaki F."/>
            <person name="Takami H."/>
        </authorList>
    </citation>
    <scope>NUCLEOTIDE SEQUENCE</scope>
    <source>
        <strain evidence="1">Expedition CK06-06</strain>
    </source>
</reference>
<comment type="caution">
    <text evidence="1">The sequence shown here is derived from an EMBL/GenBank/DDBJ whole genome shotgun (WGS) entry which is preliminary data.</text>
</comment>
<dbReference type="InterPro" id="IPR011989">
    <property type="entry name" value="ARM-like"/>
</dbReference>
<dbReference type="Pfam" id="PF13646">
    <property type="entry name" value="HEAT_2"/>
    <property type="match status" value="2"/>
</dbReference>
<gene>
    <name evidence="1" type="ORF">S01H4_18321</name>
</gene>
<name>X1AGY6_9ZZZZ</name>
<dbReference type="EMBL" id="BART01008113">
    <property type="protein sequence ID" value="GAG68977.1"/>
    <property type="molecule type" value="Genomic_DNA"/>
</dbReference>
<dbReference type="PANTHER" id="PTHR12697">
    <property type="entry name" value="PBS LYASE HEAT-LIKE PROTEIN"/>
    <property type="match status" value="1"/>
</dbReference>
<dbReference type="Gene3D" id="1.25.10.10">
    <property type="entry name" value="Leucine-rich Repeat Variant"/>
    <property type="match status" value="2"/>
</dbReference>
<dbReference type="PANTHER" id="PTHR12697:SF5">
    <property type="entry name" value="DEOXYHYPUSINE HYDROXYLASE"/>
    <property type="match status" value="1"/>
</dbReference>
<dbReference type="SMART" id="SM00567">
    <property type="entry name" value="EZ_HEAT"/>
    <property type="match status" value="3"/>
</dbReference>
<dbReference type="InterPro" id="IPR004155">
    <property type="entry name" value="PBS_lyase_HEAT"/>
</dbReference>
<sequence length="160" mass="17622">MGTLCALLGDPDVEIRRSGAWALSNIGSSDTINCLFAALDDDDESVRDWAIRGLRDMDDTRALQGLADAIHTSIPEEQVRMTRLVIERKSEVILRAIVELLGSPDIQVKRIAAWALGVSPYPPAVPSLKELLDDEDEEVRDYARIALIRSGGLDPTDLRL</sequence>